<dbReference type="PROSITE" id="PS51782">
    <property type="entry name" value="LYSM"/>
    <property type="match status" value="1"/>
</dbReference>
<dbReference type="PANTHER" id="PTHR34491:SF74">
    <property type="entry name" value="DUF4456 DOMAIN-CONTAINING PROTEIN"/>
    <property type="match status" value="1"/>
</dbReference>
<evidence type="ECO:0000256" key="1">
    <source>
        <dbReference type="SAM" id="MobiDB-lite"/>
    </source>
</evidence>
<feature type="compositionally biased region" description="Basic and acidic residues" evidence="1">
    <location>
        <begin position="4075"/>
        <end position="4099"/>
    </location>
</feature>
<feature type="region of interest" description="Disordered" evidence="1">
    <location>
        <begin position="3897"/>
        <end position="3926"/>
    </location>
</feature>
<organism evidence="3 4">
    <name type="scientific">Variovorax paradoxus (strain EPS)</name>
    <dbReference type="NCBI Taxonomy" id="595537"/>
    <lineage>
        <taxon>Bacteria</taxon>
        <taxon>Pseudomonadati</taxon>
        <taxon>Pseudomonadota</taxon>
        <taxon>Betaproteobacteria</taxon>
        <taxon>Burkholderiales</taxon>
        <taxon>Comamonadaceae</taxon>
        <taxon>Variovorax</taxon>
    </lineage>
</organism>
<name>E6V250_VARPE</name>
<dbReference type="Gene3D" id="3.40.50.1860">
    <property type="match status" value="2"/>
</dbReference>
<dbReference type="SUPFAM" id="SSF53681">
    <property type="entry name" value="Aspartate/glutamate racemase"/>
    <property type="match status" value="1"/>
</dbReference>
<evidence type="ECO:0000313" key="4">
    <source>
        <dbReference type="Proteomes" id="UP000008917"/>
    </source>
</evidence>
<feature type="domain" description="LysM" evidence="2">
    <location>
        <begin position="481"/>
        <end position="526"/>
    </location>
</feature>
<feature type="region of interest" description="Disordered" evidence="1">
    <location>
        <begin position="79"/>
        <end position="186"/>
    </location>
</feature>
<feature type="compositionally biased region" description="Low complexity" evidence="1">
    <location>
        <begin position="92"/>
        <end position="105"/>
    </location>
</feature>
<dbReference type="InterPro" id="IPR018392">
    <property type="entry name" value="LysM"/>
</dbReference>
<feature type="compositionally biased region" description="Basic and acidic residues" evidence="1">
    <location>
        <begin position="245"/>
        <end position="254"/>
    </location>
</feature>
<feature type="compositionally biased region" description="Low complexity" evidence="1">
    <location>
        <begin position="1501"/>
        <end position="1534"/>
    </location>
</feature>
<dbReference type="GO" id="GO:0016855">
    <property type="term" value="F:racemase and epimerase activity, acting on amino acids and derivatives"/>
    <property type="evidence" value="ECO:0007669"/>
    <property type="project" value="InterPro"/>
</dbReference>
<feature type="compositionally biased region" description="Basic and acidic residues" evidence="1">
    <location>
        <begin position="5418"/>
        <end position="5430"/>
    </location>
</feature>
<feature type="region of interest" description="Disordered" evidence="1">
    <location>
        <begin position="306"/>
        <end position="328"/>
    </location>
</feature>
<feature type="region of interest" description="Disordered" evidence="1">
    <location>
        <begin position="1594"/>
        <end position="1650"/>
    </location>
</feature>
<dbReference type="SMART" id="SM00257">
    <property type="entry name" value="LysM"/>
    <property type="match status" value="1"/>
</dbReference>
<dbReference type="RefSeq" id="WP_013543337.1">
    <property type="nucleotide sequence ID" value="NC_014931.1"/>
</dbReference>
<feature type="compositionally biased region" description="Gly residues" evidence="1">
    <location>
        <begin position="1535"/>
        <end position="1546"/>
    </location>
</feature>
<feature type="compositionally biased region" description="Polar residues" evidence="1">
    <location>
        <begin position="151"/>
        <end position="168"/>
    </location>
</feature>
<dbReference type="HOGENOM" id="CLU_222940_0_0_4"/>
<dbReference type="InterPro" id="IPR025504">
    <property type="entry name" value="GLUCM_C"/>
</dbReference>
<dbReference type="Gene3D" id="3.10.350.10">
    <property type="entry name" value="LysM domain"/>
    <property type="match status" value="1"/>
</dbReference>
<feature type="compositionally biased region" description="Low complexity" evidence="1">
    <location>
        <begin position="36"/>
        <end position="54"/>
    </location>
</feature>
<feature type="compositionally biased region" description="Gly residues" evidence="1">
    <location>
        <begin position="255"/>
        <end position="264"/>
    </location>
</feature>
<feature type="region of interest" description="Disordered" evidence="1">
    <location>
        <begin position="1476"/>
        <end position="1563"/>
    </location>
</feature>
<dbReference type="EMBL" id="CP002417">
    <property type="protein sequence ID" value="ADU39129.1"/>
    <property type="molecule type" value="Genomic_DNA"/>
</dbReference>
<evidence type="ECO:0000259" key="2">
    <source>
        <dbReference type="PROSITE" id="PS51782"/>
    </source>
</evidence>
<gene>
    <name evidence="3" type="ordered locus">Varpa_4969</name>
</gene>
<reference evidence="3 4" key="2">
    <citation type="journal article" date="2013" name="Genome Announc.">
        <title>Genome of the Root-Associated Plant Growth-Promoting Bacterium Variovorax paradoxus Strain EPS.</title>
        <authorList>
            <person name="Han J.I."/>
            <person name="Spain J.C."/>
            <person name="Leadbetter J.R."/>
            <person name="Ovchinnikova G."/>
            <person name="Goodwin L.A."/>
            <person name="Han C.S."/>
            <person name="Woyke T."/>
            <person name="Davenport K.W."/>
            <person name="Orwin P.M."/>
        </authorList>
    </citation>
    <scope>NUCLEOTIDE SEQUENCE [LARGE SCALE GENOMIC DNA]</scope>
    <source>
        <strain evidence="3 4">EPS</strain>
    </source>
</reference>
<feature type="compositionally biased region" description="Polar residues" evidence="1">
    <location>
        <begin position="5442"/>
        <end position="5456"/>
    </location>
</feature>
<feature type="compositionally biased region" description="Polar residues" evidence="1">
    <location>
        <begin position="3905"/>
        <end position="3914"/>
    </location>
</feature>
<dbReference type="InterPro" id="IPR036779">
    <property type="entry name" value="LysM_dom_sf"/>
</dbReference>
<feature type="region of interest" description="Disordered" evidence="1">
    <location>
        <begin position="888"/>
        <end position="907"/>
    </location>
</feature>
<dbReference type="Proteomes" id="UP000008917">
    <property type="component" value="Chromosome"/>
</dbReference>
<feature type="compositionally biased region" description="Basic residues" evidence="1">
    <location>
        <begin position="1618"/>
        <end position="1631"/>
    </location>
</feature>
<feature type="compositionally biased region" description="Basic and acidic residues" evidence="1">
    <location>
        <begin position="5391"/>
        <end position="5405"/>
    </location>
</feature>
<dbReference type="PANTHER" id="PTHR34491">
    <property type="entry name" value="A-TYPE INCLUSION PROTEIN, PUTATIVE-RELATED"/>
    <property type="match status" value="1"/>
</dbReference>
<feature type="region of interest" description="Disordered" evidence="1">
    <location>
        <begin position="245"/>
        <end position="265"/>
    </location>
</feature>
<dbReference type="CDD" id="cd00118">
    <property type="entry name" value="LysM"/>
    <property type="match status" value="1"/>
</dbReference>
<feature type="compositionally biased region" description="Polar residues" evidence="1">
    <location>
        <begin position="5406"/>
        <end position="5416"/>
    </location>
</feature>
<feature type="region of interest" description="Disordered" evidence="1">
    <location>
        <begin position="5391"/>
        <end position="5493"/>
    </location>
</feature>
<reference evidence="4" key="1">
    <citation type="submission" date="2010-12" db="EMBL/GenBank/DDBJ databases">
        <title>Complete sequence of Variovorax paradoxus EPS.</title>
        <authorList>
            <consortium name="US DOE Joint Genome Institute"/>
            <person name="Lucas S."/>
            <person name="Copeland A."/>
            <person name="Lapidus A."/>
            <person name="Cheng J.-F."/>
            <person name="Goodwin L."/>
            <person name="Pitluck S."/>
            <person name="Teshima H."/>
            <person name="Detter J.C."/>
            <person name="Han C."/>
            <person name="Tapia R."/>
            <person name="Land M."/>
            <person name="Hauser L."/>
            <person name="Kyrpides N."/>
            <person name="Ivanova N."/>
            <person name="Ovchinnikova G."/>
            <person name="Orwin P."/>
            <person name="Han J.-I.G."/>
            <person name="Woyke T."/>
        </authorList>
    </citation>
    <scope>NUCLEOTIDE SEQUENCE [LARGE SCALE GENOMIC DNA]</scope>
    <source>
        <strain evidence="4">EPS</strain>
    </source>
</reference>
<feature type="region of interest" description="Disordered" evidence="1">
    <location>
        <begin position="4075"/>
        <end position="4134"/>
    </location>
</feature>
<feature type="compositionally biased region" description="Polar residues" evidence="1">
    <location>
        <begin position="1594"/>
        <end position="1609"/>
    </location>
</feature>
<protein>
    <submittedName>
        <fullName evidence="3">Peptidoglycan-binding lysin domain</fullName>
    </submittedName>
</protein>
<dbReference type="InterPro" id="IPR001920">
    <property type="entry name" value="Asp/Glu_race"/>
</dbReference>
<dbReference type="KEGG" id="vpe:Varpa_4969"/>
<dbReference type="Pfam" id="PF14336">
    <property type="entry name" value="GLUCM-like_C"/>
    <property type="match status" value="2"/>
</dbReference>
<sequence length="6514" mass="693569">MAMIMMPDGRSPRATVPAPQPAAAQPQPAPTGGSGNQNVNGGSNNNNDAAAARAAELRRQLEALLEALRKAQEQARIAAEAAAQARREADAARQQADAARQQAEQTKAPADIQAANAAERRQRQLEAHAREQEADAAMKARDAELKEKRVLQTQEQLQSPDGTSSGATDQAVRDAESGLAAAQRGHDRAVEFVGVEDKEVKALEAEEHAAEVAPPVGLPSHALGREEWAAIDTARNEATRLRAEADQARSDYDGKAGGVQGFGGPQMLASEADVKRMSPPRAMKVADGIQDQDKSLSATPLAGLLNVPVPTAQPQGAADASGQPPTQAQNVDATLRGIAGGKSLKQIAESRSISVDELVGEAERSGVHISPEVAPTADNGDVQSITVKQRDAEATFTHDYQHGRVTVTGSFVDPAAEGGRRQVHAWAEGSGKTSANTVRDPATGQVVSTIEQPQSNSVKVTVEDGNGRLLSETVTQMGQPVVHVVKPGENASGIFASKGTMSWQQFVEVNGLSNPDQLHVGQELTVSSTRTSRTEYLADGSKLQTRTAEDGTRQSVYTTANGRELTLEGELTAGEAQTQAARGAVFTDRLGIPETAARLGVSEDVVLKALGADNVFDEAPSAANGNVRTRTIYDPSSNALVVERFDPSKGPEPVREFVAGDQAFEVNHDPLTGQDGPVTLSGGVGYMQQKADQRGVTAGAAYDARLADVNQAIDINRRTGEPVAELQQERKQLIALKQGLSNGDQGRATQVAASQLQYQSDRQAVEIYGYAVHAPPGSELHSLANAALPGALANVDNMSRTVHASGANVREMEADSNVLVKQQALTQADAALYREFIQWKETTYLYGGKSPEQIEADRKQGIEPFKPIYASVEEEYKIAWEDFERWQRDADEGSPPPNLSQSARDAWAARNTARDDLLQAQGEAAHARTESNAADKSVNDGAIARAQADKDAWMAKNPDTFPGLYPGQGDLEALQRDNDLLDIDTLDARAQIQYVDHFMSLPGAARYYTEDSKEAAEKYQKQTEQSGIDRGLQINQLETAGSERRNREASAFVERWRAEHPALAAQLDAIGLHNGPNTSVRAAEARQSGLDELMKLPELQALKPALDAQEKAKVEAKDIAQKLVDDIDADLKKADAGIEKHSALRDFWSWTWFGDEDATKERDFIGSQRNDAQDLKNDLASGDITLNSFYDRQEQISRGYGRQALGYRRATESDDQLWDTVDTSVKTTAGILAGVVVGVVTKNPWLAVAAAKGVMSTIDTVNDGWAFMNGRNVAADGNVSFAGWSAKLVTGKAQWSDLGTYAKSEVDNWLRSGASVGGVVAGARTAVSLGARWGTSTLTRRAAIGAVVGETGAAVEGFGNFGADVVEVAFDGQWGTEQGTKRIQDSMLGTMVGLAVAPVSGAISGGLPLPKSMPVVGAAMQFANEGASGIVEANASSLATEGRWANKGEYIGALIESVGGTAGDLITHPLANKQHQQAMAGLSNPGAGAGGLPRVQPLVVPPAGGTAKGAPGTPGTPGTAGGHTPPTTGASARGGSSGGTGTGAGAGKPSMPALPPGVKVNVSTGSGGAPGPLAANAIPNLFHPALAALKAAAQNNGTQPGTGKSSNASAAFDTAPANRRRAPRGARRRPHGASIGQRPLPKATATPGSWDLVHGKINPLARGLNPQGLKDACVPIALALGRRLQSTTGEHGMLPFSTLDTVRESKATTLGEVHALHGAVEHVAFSSAENAQRFLQGGKQNAQGYIVMLGEDGEHIAHMLNFQTRGGRLQIIDGVAGRNVKSLAGGRVEVIVTHRDGRLTAEQPLLLKQPVLLRDYGRHAQDVARGKFLPDGWFKGLVGKDDGARAGDAGQPMDPEAFVHRAARAAGEARALPVDRRAQLAQQLDAEQLALLDLKEQLDLPATRRVAPGDDAHRLDLAALESHAFLSELAGLLVQLRQQRSEVVERIGKDHRPVFRGHPDGEEFFQARNRQLDRRLLDAQGALLRGLQGLIDNAHLEARHLDDLKGLTDVLRRIGNERMDDRDASAMLRGELGDGEQVQACLESTAQDPALWAAIVKGTAARVAARSQERKGFDDAESGRIADAGDAALRGDTPPDALAGWLRRALAMSELAAQQAGVSPREMPDIVAAAMRAFIGVDAPMREKLGRTFDSHWQAVWALDDALRSGKAQEGGLAGETMLSQVPPEAPAEFARLLALFSHQRDAMRERNATSQDDAQRGDDPFEAKRVDLDLAILTAQRRLLGRFAELGSTLAPRGDAPPDIPTLARKEAGIQEGADRLMDAAQQRTRFDAVMEWRDGNPGLGDEIESSALQSFPTHARQPGRSDAPPVSLPDTAAAASGEIGLLSLDQVWAAQEHALAHLGALRRVDEAISQDGEAAERGSEEFRGAGLTPKLLALFERMHASEQEMRSLLAAQPLAPPGLEAVRAVVDGQRRLLMALSEQLAQRSFQLGNGGPGPDADAARTRLQERAESLARLSLPGSETPPWHVVHGEGIGQLAEGLVHPDGVENACVPAALAIGARLASAAGEADRSVAVGGASTLGPVHAAHGKAQVETFANAQAAREFLDTLEPGAQGYIALSAGSGQAHAHLLNFARTDRGLRVIDALAGKEVRSMEAPGATVIVTHRDGRPVSAIPSLGRPVPLKDYQAYAKDVAEGRHLPEGWPRDSVGAWPHWLQRMLGIDAASRAAAAAGAGAGVADPAGRMPEAIRNAQPVLPLSPEGAGLYYNAEHDVTYLWEGEGRDPQPFDAALSPNRVGQGAYMNVHGLGNDWVIAIARDDPDRSVDAFTYGPTTINERFEALEAVRAVFEKTEPGAGERYVLSQHGPLVLADGRMAVIYPRMRGASRGGAGSSFLTHDIARTRADVAAIYQVLRRSGMTIFDLQMLVDRNGHAVVSDPLGMRERKLGEPLSVRDIAAVWNSYDTLERPAGPRERMRLLDMADAAFAAKWHAQSPEPQYEPNQQLLAAQEREIAGLLGALDGAPLAEPSATTATAADAHKPSHVLAEVMRQMRDWRQPVAERLAGTAEPIDARLQAEGKALDRVLLQTQLALVQSLQGLRSFPRSPNEWIPRLPEGKTTPSDRASIPGFDVAVAVQARREFDAQVAASAAKERGDSASDVAWLEARVVGEAVKLTGLMDYRTRQEKSNERKAQWGKSAVLAPGMIERLQALLDDMDRPTDRVADAQTPVLGRHLERPPVAPEITYGEPDPRAKGLNPRNVDDACVPSALAMNQRLANPEGPHAMSVLVGGIRTLGEIQAFHGEVAYERYTNSDDALRSIAASDQALNGYLLLVDRTGDKVSHMINVVSKDGDVRMTDASMRREVIAFEAGEVHVIVTHVDGKPLQSSRPQLLLQPVPLDSYPRYAADVAAGGQLPFFWHKGQVGRVPQGAAAPQRPAAIAQAATVLVLDDAGAGVYEATDGQHYFWDGVRGDAAVFDKAFGAPTDGRAHQMRALGEHWLVMVPPVPRVPPMFQASKMMETARQREKLNRELHGIFEHIQAGLGDRLVQQVFGTIALPNDRAGVVVRRPDSRPTAQSADAATAQPVRDLEEIARILDGELLAYENFALTVEADGRVQIGELTARRPLGDGESFTGTPAYQNAMVQARAFEAERQAQLAREREAALAADPSRLAAMMHTAGLALHLERQAPQRAANARALTDAAEALEQVIGAVGGSRAEIPKLPELRAQRAEVDPRVADAESFEHTNFVDPDFDGRLRQGHESQFAKAGAIYFDGPQTRAPSMPAGAQPGETAPAPTSPAVAKALVPLRAQIDAIAQRAEAARQAGEALARETPERLLERQRDLALAQAMRTQLGGLMNLHSEPAPPQTRLLGAPPAHMSAMVDRNDAAARDLALRMQEKVQTAAARALAEAQANQRPEESIAPLQEAHYRALGLLDRLGRQRGKPVSPQEVQALQPPSAQAHPGPAGHWPERGIKLYPQELTGGDRRFMAVNARHSLTACVNVAVTIDRLRSASDETAMSAVPSEAKTLQDVRAIYGDPPIRKFGSAAAARAHLAGLPGEATGFVAMNDPDGSRIAHMFNYERRGEAVVMIDGISGRYVQDFEAGEVYVIETHAGGDAARVDRTRSSEDELRRQQALADERLPAHWPQGRFAGTAPAAATPSHGRTRPAPPDSFGPSRSWEALAGAIESALAQDPKTQQIGAISPDMELSEADTATQRAIAQDAPHGWEKRYVVETRNASQVLFGPDGLRGKKSNVHETLEQAVKAAAKRPDGASVHVVMAPVAANGQPPVAWHKASSDMVLATHVVLSGGTLLPVAIANPDAQAWPHVDLRPAGRGHIYNAVLTMPVGRPAEYIFKQGGIEEGAEAAQAALDRAVEAGRVPSVVIAAGYANLQRRPETSGPGGAVASGYAARLYMQQKHGVDLKVRYVVDRTYKRVMEAALQSLGERPGIDYEIVVFNKRLPWGRRREARSQAFVNKFEPDLLMGYDVPGRTVNGDYRDSSGKNVSEAVSGIDQIFIDAYKRPNTTSIVGLDIGNEVGGGNPEVHPRVQPAPDGTLIASIVRADVAMTGGRTNWVGYAFATEMLRRAGALNAVPTEKAISKMVIDMMRARAVDSVTLSDQPYKLDGRGRSAGVGGMSPTVEGAVAAMLRVSAQAAPGKFEPDLRGVRLRLGVFDSGNGGILAAAEIKRGVEERTGARVDLVIIGDHGAGTYGELGRVGGVTAIADRTNGGLQVGDALGIHLMVMGCNTACTSGLDQYARGIGVPVVDLILSTREFHKGLVDAGERVVAFSTEPTATLPLPGTNLIGVYRDNEVLPVGGTDAGFDLAGIVNVFLADPMNPALQQRMQDAADHYADKILAAKPDVTTVSWCCTHYPELERFFAKSLAQRGRSDVKMVNPMAYQTLQAIEMAKTLPPGMGGGPGKVVVVTSAVEDKQTAIAAGVDPAKATVDQNDVLQAARIALQREDITLMAVPPAEFNANAALDKALEVLDNESAGDPIDALQAYDPSGRSHPIHVPGGAYRAAESLAKADKPLVVVGTPVRTANGLAPDSDSTKGAATIASALAKLGKETTCVTMPSNVKPLEAALKALGRDDVKVVGFGLRAGPQARAETLRMLQDMGTDALMGVQVPGRDAEGDCWNSAGERITDDVAALYQFFYAARELNAAGGPQIEVMAVVRDGPDAGTGSVDKRVRRAPNGQRIASEITAQVVTAGVGSWGADAVVAALEASTGNHNLLPTSDEVPLVIRAITANGGVDSQSRSAIDDAAGYGPEVHVGMNELFRQAAREVEADRAAATAAAAAAAALAKAAASSAKGGKRKKGAKAKAAEAATVQTAPKAAPPPLSAAFRGDEWPDIWKRLQNGGFGNDNVYIYRVTGEPDLYADPTQAVDLQMAQIDGWGRVAAGTNTVRWYGHTVPGEGVRGLAPHREMGRKLGLEPKAPKETSYHTKDLQTGATDTSATRPGRDERHNPDLLIRKVRTRPPREASPQSTGDWFVVSNQPPRKVDVANGLQGVPRGDDQFTLPSVEKKPKLPGGWGTRKSIKAQTALALVAMLGMGVTHAINPDQFRDAAPTGIVSLPANPLEEQRSADWTPGFSAEPLALSQATRFLLSDANELQRQLDAARARPAPDPAALQKLQGDVDRRWSDFSQGVVLVLQENAKTGANPLQTANRLRAELIAGGSFSLQGNTAIRLAVRDSGLLKGTMGEVQAEFAYARLVATHPAFVNEQAARQQAVRQPATFVLTSLIDIGPKDLGYDRRVTDNAFLQARIDAEEVVSHRLADGDVKGAAAEMARQLDASDPASRATVAAPLVRLFDAERTEALAQLSDLPLSAMGDYLAQYREAPPEVAQPLAEAVHLLLSGRAREVKTMSDLEPLLVGLSALVDAADGMAAQPVWAERFAVRLLDDRIGEGTRLGSNLPHAVKKAVELSGGKLPVALANALLDRGDGDRREQVVGAIDEGLQAQNSRFTESLENVRGKGHNSVGSSISFYLANFSAQTPADREAGRRHYRASNPEVAAQLDRADEVVTQWAKSLDDLDRDLVRMRAGAQPTEAENALNQTREAVYEADDLKLAKQSSPQLRERLLADLKFEVPDPRTSIEYLLNPTMFVARHISGSLRMSWTMLADAQFNSMAADPLRYAKQWDAFKGKTERLATTLKLTPTEVREGTAVVDEFLDKVKKLDPALSDAARVDALARLGGELDSKLQGLLKIGAKGINNATGAHTAFGQVLRWAANAGFLTHNLSTNITNFRPLAGDVADYARWYHRIYEGTQAFFIAKPYTTWQATGSRAGNRIAFGGVPDVEGTTPWRVWFAAGTAGVGVADLALFIGQAQDVPAMISVLNFGMGISGVADGGIGLVNLTGAALARAGAVELAAILAIPAEAATVAGLGVALFTALKQFYNVRHHYDVVDAREIQRDPALAKAVKDMGFSQEQATALLNTTHEGVSPMQLWNEFMKSKGKTVPQGLEILQFRLAMPGRGGIPAQDWIATTHRLIDNRMDDDDGSFPASDPDAAEAGMQVSVQHSVPDGAYYTLEPATPQSLQGLANYAERQWGLTVN</sequence>
<feature type="region of interest" description="Disordered" evidence="1">
    <location>
        <begin position="3732"/>
        <end position="3753"/>
    </location>
</feature>
<feature type="compositionally biased region" description="Basic and acidic residues" evidence="1">
    <location>
        <begin position="118"/>
        <end position="150"/>
    </location>
</feature>
<feature type="region of interest" description="Disordered" evidence="1">
    <location>
        <begin position="1"/>
        <end position="54"/>
    </location>
</feature>
<evidence type="ECO:0000313" key="3">
    <source>
        <dbReference type="EMBL" id="ADU39129.1"/>
    </source>
</evidence>
<dbReference type="Gene3D" id="3.90.1640.20">
    <property type="entry name" value="TON_0340"/>
    <property type="match status" value="2"/>
</dbReference>
<dbReference type="STRING" id="595537.Varpa_4969"/>
<feature type="compositionally biased region" description="Low complexity" evidence="1">
    <location>
        <begin position="5283"/>
        <end position="5293"/>
    </location>
</feature>
<dbReference type="Pfam" id="PF01476">
    <property type="entry name" value="LysM"/>
    <property type="match status" value="1"/>
</dbReference>
<accession>E6V250</accession>
<feature type="region of interest" description="Disordered" evidence="1">
    <location>
        <begin position="5272"/>
        <end position="5302"/>
    </location>
</feature>
<proteinExistence type="predicted"/>